<evidence type="ECO:0000256" key="6">
    <source>
        <dbReference type="SAM" id="Phobius"/>
    </source>
</evidence>
<feature type="transmembrane region" description="Helical" evidence="6">
    <location>
        <begin position="6"/>
        <end position="25"/>
    </location>
</feature>
<evidence type="ECO:0000313" key="8">
    <source>
        <dbReference type="EMBL" id="MDR6294589.1"/>
    </source>
</evidence>
<evidence type="ECO:0000256" key="3">
    <source>
        <dbReference type="ARBA" id="ARBA00022692"/>
    </source>
</evidence>
<gene>
    <name evidence="8" type="ORF">E9232_007144</name>
</gene>
<dbReference type="PANTHER" id="PTHR35007">
    <property type="entry name" value="INTEGRAL MEMBRANE PROTEIN-RELATED"/>
    <property type="match status" value="1"/>
</dbReference>
<dbReference type="Pfam" id="PF00482">
    <property type="entry name" value="T2SSF"/>
    <property type="match status" value="1"/>
</dbReference>
<evidence type="ECO:0000313" key="9">
    <source>
        <dbReference type="Proteomes" id="UP001262410"/>
    </source>
</evidence>
<keyword evidence="9" id="KW-1185">Reference proteome</keyword>
<evidence type="ECO:0000259" key="7">
    <source>
        <dbReference type="Pfam" id="PF00482"/>
    </source>
</evidence>
<feature type="domain" description="Type II secretion system protein GspF" evidence="7">
    <location>
        <begin position="141"/>
        <end position="266"/>
    </location>
</feature>
<evidence type="ECO:0000256" key="2">
    <source>
        <dbReference type="ARBA" id="ARBA00022475"/>
    </source>
</evidence>
<comment type="subcellular location">
    <subcellularLocation>
        <location evidence="1">Cell membrane</location>
        <topology evidence="1">Multi-pass membrane protein</topology>
    </subcellularLocation>
</comment>
<feature type="transmembrane region" description="Helical" evidence="6">
    <location>
        <begin position="110"/>
        <end position="127"/>
    </location>
</feature>
<dbReference type="Proteomes" id="UP001262410">
    <property type="component" value="Unassembled WGS sequence"/>
</dbReference>
<dbReference type="InterPro" id="IPR042094">
    <property type="entry name" value="T2SS_GspF_sf"/>
</dbReference>
<comment type="caution">
    <text evidence="8">The sequence shown here is derived from an EMBL/GenBank/DDBJ whole genome shotgun (WGS) entry which is preliminary data.</text>
</comment>
<dbReference type="RefSeq" id="WP_309802184.1">
    <property type="nucleotide sequence ID" value="NZ_JAVDPW010000022.1"/>
</dbReference>
<name>A0ABU1K495_9PROT</name>
<protein>
    <submittedName>
        <fullName evidence="8">Tight adherence protein B</fullName>
    </submittedName>
</protein>
<keyword evidence="2" id="KW-1003">Cell membrane</keyword>
<dbReference type="Gene3D" id="1.20.81.30">
    <property type="entry name" value="Type II secretion system (T2SS), domain F"/>
    <property type="match status" value="1"/>
</dbReference>
<proteinExistence type="predicted"/>
<accession>A0ABU1K495</accession>
<sequence length="309" mass="33370">MNGSGFLLLGVASLFFLAGIGFLASGGQRRRNQQMQDRLEELQGLSTPSPVSLSRNRFVASERGGPQFLELWLARADIALRPQIVLAAGCALLAVASILTLLAGPIVGCVIAAIVLGGGIFGLRLLAARRLAAFINGLPFFLDALRQLLTIGNSMQQALLTTAENSGPEMQRYLNPLIRRINNGAPIPESIRWLADRLKVPELYMLAAAVETNFRFGGRMSTVLANLVQILRDGARVGRELRSATAEIRFSAIVLGLMPFAAAVMIGITKPSYIMFFIETAQGHRLALIALGLQAAGLLVMSRIMRLEF</sequence>
<feature type="transmembrane region" description="Helical" evidence="6">
    <location>
        <begin position="248"/>
        <end position="266"/>
    </location>
</feature>
<dbReference type="InterPro" id="IPR018076">
    <property type="entry name" value="T2SS_GspF_dom"/>
</dbReference>
<keyword evidence="3 6" id="KW-0812">Transmembrane</keyword>
<keyword evidence="4 6" id="KW-1133">Transmembrane helix</keyword>
<organism evidence="8 9">
    <name type="scientific">Inquilinus ginsengisoli</name>
    <dbReference type="NCBI Taxonomy" id="363840"/>
    <lineage>
        <taxon>Bacteria</taxon>
        <taxon>Pseudomonadati</taxon>
        <taxon>Pseudomonadota</taxon>
        <taxon>Alphaproteobacteria</taxon>
        <taxon>Rhodospirillales</taxon>
        <taxon>Rhodospirillaceae</taxon>
        <taxon>Inquilinus</taxon>
    </lineage>
</organism>
<evidence type="ECO:0000256" key="4">
    <source>
        <dbReference type="ARBA" id="ARBA00022989"/>
    </source>
</evidence>
<evidence type="ECO:0000256" key="1">
    <source>
        <dbReference type="ARBA" id="ARBA00004651"/>
    </source>
</evidence>
<dbReference type="PANTHER" id="PTHR35007:SF1">
    <property type="entry name" value="PILUS ASSEMBLY PROTEIN"/>
    <property type="match status" value="1"/>
</dbReference>
<feature type="transmembrane region" description="Helical" evidence="6">
    <location>
        <begin position="84"/>
        <end position="104"/>
    </location>
</feature>
<feature type="transmembrane region" description="Helical" evidence="6">
    <location>
        <begin position="286"/>
        <end position="305"/>
    </location>
</feature>
<reference evidence="8 9" key="1">
    <citation type="submission" date="2023-07" db="EMBL/GenBank/DDBJ databases">
        <title>Sorghum-associated microbial communities from plants grown in Nebraska, USA.</title>
        <authorList>
            <person name="Schachtman D."/>
        </authorList>
    </citation>
    <scope>NUCLEOTIDE SEQUENCE [LARGE SCALE GENOMIC DNA]</scope>
    <source>
        <strain evidence="8 9">584</strain>
    </source>
</reference>
<keyword evidence="5 6" id="KW-0472">Membrane</keyword>
<dbReference type="EMBL" id="JAVDPW010000022">
    <property type="protein sequence ID" value="MDR6294589.1"/>
    <property type="molecule type" value="Genomic_DNA"/>
</dbReference>
<evidence type="ECO:0000256" key="5">
    <source>
        <dbReference type="ARBA" id="ARBA00023136"/>
    </source>
</evidence>